<organism evidence="3 4">
    <name type="scientific">Cryobacterium glaciale</name>
    <dbReference type="NCBI Taxonomy" id="1259145"/>
    <lineage>
        <taxon>Bacteria</taxon>
        <taxon>Bacillati</taxon>
        <taxon>Actinomycetota</taxon>
        <taxon>Actinomycetes</taxon>
        <taxon>Micrococcales</taxon>
        <taxon>Microbacteriaceae</taxon>
        <taxon>Cryobacterium</taxon>
    </lineage>
</organism>
<evidence type="ECO:0000256" key="2">
    <source>
        <dbReference type="SAM" id="Phobius"/>
    </source>
</evidence>
<reference evidence="3 4" key="1">
    <citation type="submission" date="2019-03" db="EMBL/GenBank/DDBJ databases">
        <title>Genomics of glacier-inhabiting Cryobacterium strains.</title>
        <authorList>
            <person name="Liu Q."/>
            <person name="Xin Y.-H."/>
        </authorList>
    </citation>
    <scope>NUCLEOTIDE SEQUENCE [LARGE SCALE GENOMIC DNA]</scope>
    <source>
        <strain evidence="3 4">HLT2-23</strain>
    </source>
</reference>
<sequence length="85" mass="9286">MLAPVGILLPGSVLQSDFFAILATFVAINTVMYAALAIAKILPRVYLGDLVPGQRRRLETRSIYPESDPDAVAPRRQGEEPEFTA</sequence>
<protein>
    <submittedName>
        <fullName evidence="3">Uncharacterized protein</fullName>
    </submittedName>
</protein>
<gene>
    <name evidence="3" type="ORF">E3O06_00050</name>
</gene>
<evidence type="ECO:0000313" key="4">
    <source>
        <dbReference type="Proteomes" id="UP000298173"/>
    </source>
</evidence>
<keyword evidence="2" id="KW-0472">Membrane</keyword>
<keyword evidence="4" id="KW-1185">Reference proteome</keyword>
<evidence type="ECO:0000313" key="3">
    <source>
        <dbReference type="EMBL" id="TFB77936.1"/>
    </source>
</evidence>
<name>A0A4V3I959_9MICO</name>
<dbReference type="AlphaFoldDB" id="A0A4V3I959"/>
<feature type="transmembrane region" description="Helical" evidence="2">
    <location>
        <begin position="18"/>
        <end position="39"/>
    </location>
</feature>
<feature type="region of interest" description="Disordered" evidence="1">
    <location>
        <begin position="58"/>
        <end position="85"/>
    </location>
</feature>
<dbReference type="Proteomes" id="UP000298173">
    <property type="component" value="Unassembled WGS sequence"/>
</dbReference>
<evidence type="ECO:0000256" key="1">
    <source>
        <dbReference type="SAM" id="MobiDB-lite"/>
    </source>
</evidence>
<dbReference type="OrthoDB" id="5077119at2"/>
<dbReference type="EMBL" id="SOEY01000001">
    <property type="protein sequence ID" value="TFB77936.1"/>
    <property type="molecule type" value="Genomic_DNA"/>
</dbReference>
<keyword evidence="2" id="KW-1133">Transmembrane helix</keyword>
<accession>A0A4V3I959</accession>
<keyword evidence="2" id="KW-0812">Transmembrane</keyword>
<proteinExistence type="predicted"/>
<comment type="caution">
    <text evidence="3">The sequence shown here is derived from an EMBL/GenBank/DDBJ whole genome shotgun (WGS) entry which is preliminary data.</text>
</comment>